<proteinExistence type="predicted"/>
<dbReference type="PANTHER" id="PTHR45496">
    <property type="entry name" value="CHAPERONE DNAJ-DOMAIN SUPERFAMILY PROTEIN"/>
    <property type="match status" value="1"/>
</dbReference>
<sequence>MCQALFNWYAVLQLDRCSDGPDFIKEYCCLALLHPDKNKFPFADATIRLVVEYFRLALLHLDKNKFPLADATICFVVDSWAVLFDRRRKSLYNNELGMFEKVNLVGSRSDGDWGQQKVGETRRHCRASGQSVHG</sequence>
<name>A0AAV6I2N8_9ERIC</name>
<gene>
    <name evidence="1" type="ORF">RHGRI_034816</name>
</gene>
<protein>
    <recommendedName>
        <fullName evidence="3">J domain-containing protein</fullName>
    </recommendedName>
</protein>
<dbReference type="Proteomes" id="UP000823749">
    <property type="component" value="Chromosome 12"/>
</dbReference>
<keyword evidence="2" id="KW-1185">Reference proteome</keyword>
<comment type="caution">
    <text evidence="1">The sequence shown here is derived from an EMBL/GenBank/DDBJ whole genome shotgun (WGS) entry which is preliminary data.</text>
</comment>
<evidence type="ECO:0008006" key="3">
    <source>
        <dbReference type="Google" id="ProtNLM"/>
    </source>
</evidence>
<organism evidence="1 2">
    <name type="scientific">Rhododendron griersonianum</name>
    <dbReference type="NCBI Taxonomy" id="479676"/>
    <lineage>
        <taxon>Eukaryota</taxon>
        <taxon>Viridiplantae</taxon>
        <taxon>Streptophyta</taxon>
        <taxon>Embryophyta</taxon>
        <taxon>Tracheophyta</taxon>
        <taxon>Spermatophyta</taxon>
        <taxon>Magnoliopsida</taxon>
        <taxon>eudicotyledons</taxon>
        <taxon>Gunneridae</taxon>
        <taxon>Pentapetalae</taxon>
        <taxon>asterids</taxon>
        <taxon>Ericales</taxon>
        <taxon>Ericaceae</taxon>
        <taxon>Ericoideae</taxon>
        <taxon>Rhodoreae</taxon>
        <taxon>Rhododendron</taxon>
    </lineage>
</organism>
<evidence type="ECO:0000313" key="2">
    <source>
        <dbReference type="Proteomes" id="UP000823749"/>
    </source>
</evidence>
<evidence type="ECO:0000313" key="1">
    <source>
        <dbReference type="EMBL" id="KAG5522796.1"/>
    </source>
</evidence>
<dbReference type="EMBL" id="JACTNZ010000012">
    <property type="protein sequence ID" value="KAG5522796.1"/>
    <property type="molecule type" value="Genomic_DNA"/>
</dbReference>
<reference evidence="1" key="1">
    <citation type="submission" date="2020-08" db="EMBL/GenBank/DDBJ databases">
        <title>Plant Genome Project.</title>
        <authorList>
            <person name="Zhang R.-G."/>
        </authorList>
    </citation>
    <scope>NUCLEOTIDE SEQUENCE</scope>
    <source>
        <strain evidence="1">WSP0</strain>
        <tissue evidence="1">Leaf</tissue>
    </source>
</reference>
<dbReference type="PANTHER" id="PTHR45496:SF1">
    <property type="entry name" value="CHAPERONE DNAJ-DOMAIN SUPERFAMILY PROTEIN"/>
    <property type="match status" value="1"/>
</dbReference>
<dbReference type="InterPro" id="IPR053052">
    <property type="entry name" value="Imprinting_Balance_Reg"/>
</dbReference>
<dbReference type="AlphaFoldDB" id="A0AAV6I2N8"/>
<accession>A0AAV6I2N8</accession>